<name>A0ABV9Z722_9PSEU</name>
<feature type="transmembrane region" description="Helical" evidence="1">
    <location>
        <begin position="6"/>
        <end position="26"/>
    </location>
</feature>
<organism evidence="2 3">
    <name type="scientific">Actinomycetospora rhizophila</name>
    <dbReference type="NCBI Taxonomy" id="1416876"/>
    <lineage>
        <taxon>Bacteria</taxon>
        <taxon>Bacillati</taxon>
        <taxon>Actinomycetota</taxon>
        <taxon>Actinomycetes</taxon>
        <taxon>Pseudonocardiales</taxon>
        <taxon>Pseudonocardiaceae</taxon>
        <taxon>Actinomycetospora</taxon>
    </lineage>
</organism>
<gene>
    <name evidence="2" type="ORF">ACFPK1_00905</name>
</gene>
<keyword evidence="1" id="KW-0472">Membrane</keyword>
<feature type="transmembrane region" description="Helical" evidence="1">
    <location>
        <begin position="35"/>
        <end position="55"/>
    </location>
</feature>
<dbReference type="Proteomes" id="UP001596175">
    <property type="component" value="Unassembled WGS sequence"/>
</dbReference>
<evidence type="ECO:0000313" key="2">
    <source>
        <dbReference type="EMBL" id="MFC5136777.1"/>
    </source>
</evidence>
<keyword evidence="3" id="KW-1185">Reference proteome</keyword>
<reference evidence="3" key="1">
    <citation type="journal article" date="2019" name="Int. J. Syst. Evol. Microbiol.">
        <title>The Global Catalogue of Microorganisms (GCM) 10K type strain sequencing project: providing services to taxonomists for standard genome sequencing and annotation.</title>
        <authorList>
            <consortium name="The Broad Institute Genomics Platform"/>
            <consortium name="The Broad Institute Genome Sequencing Center for Infectious Disease"/>
            <person name="Wu L."/>
            <person name="Ma J."/>
        </authorList>
    </citation>
    <scope>NUCLEOTIDE SEQUENCE [LARGE SCALE GENOMIC DNA]</scope>
    <source>
        <strain evidence="3">XZYJ18</strain>
    </source>
</reference>
<feature type="transmembrane region" description="Helical" evidence="1">
    <location>
        <begin position="80"/>
        <end position="99"/>
    </location>
</feature>
<keyword evidence="1" id="KW-0812">Transmembrane</keyword>
<proteinExistence type="predicted"/>
<evidence type="ECO:0000256" key="1">
    <source>
        <dbReference type="SAM" id="Phobius"/>
    </source>
</evidence>
<comment type="caution">
    <text evidence="2">The sequence shown here is derived from an EMBL/GenBank/DDBJ whole genome shotgun (WGS) entry which is preliminary data.</text>
</comment>
<sequence length="109" mass="11573">MELTGWVVIVPLALGALATGLAVSLLSPWGLLRHYWVLISLVLTALSATVTVLHMPDVSSMAEMARAADDDELLLLGGDAFHPAAGLVVLVVITVLNVYKPRGRTGLTW</sequence>
<evidence type="ECO:0000313" key="3">
    <source>
        <dbReference type="Proteomes" id="UP001596175"/>
    </source>
</evidence>
<keyword evidence="1" id="KW-1133">Transmembrane helix</keyword>
<dbReference type="EMBL" id="JBHSKG010000001">
    <property type="protein sequence ID" value="MFC5136777.1"/>
    <property type="molecule type" value="Genomic_DNA"/>
</dbReference>
<protein>
    <submittedName>
        <fullName evidence="2">Uncharacterized protein</fullName>
    </submittedName>
</protein>
<accession>A0ABV9Z722</accession>